<reference evidence="2" key="2">
    <citation type="journal article" date="2020" name="Gigascience">
        <title>An improved pig reference genome sequence to enable pig genetics and genomics research.</title>
        <authorList>
            <person name="Warr A."/>
            <person name="Affara N."/>
            <person name="Aken B."/>
            <person name="Beiki H."/>
            <person name="Bickhart D.M."/>
            <person name="Billis K."/>
            <person name="Chow W."/>
            <person name="Eory L."/>
            <person name="Finlayson H.A."/>
            <person name="Flicek P."/>
            <person name="Giron C.G."/>
            <person name="Griffin D.K."/>
            <person name="Hall R."/>
            <person name="Hannum G."/>
            <person name="Hourlier T."/>
            <person name="Howe K."/>
            <person name="Hume D.A."/>
            <person name="Izuogu O."/>
            <person name="Kim K."/>
            <person name="Koren S."/>
            <person name="Liu H."/>
            <person name="Manchanda N."/>
            <person name="Martin F.J."/>
            <person name="Nonneman D.J."/>
            <person name="O'Connor R.E."/>
            <person name="Phillippy A.M."/>
            <person name="Rohrer G.A."/>
            <person name="Rosen B.D."/>
            <person name="Rund L.A."/>
            <person name="Sargent C.A."/>
            <person name="Schook L.B."/>
            <person name="Schroeder S.G."/>
            <person name="Schwartz A.S."/>
            <person name="Skinner B.M."/>
            <person name="Talbot R."/>
            <person name="Tseng E."/>
            <person name="Tuggle C.K."/>
            <person name="Watson M."/>
            <person name="Smith T.P.L."/>
            <person name="Archibald A.L."/>
        </authorList>
    </citation>
    <scope>NUCLEOTIDE SEQUENCE [LARGE SCALE GENOMIC DNA]</scope>
    <source>
        <strain evidence="2">Duroc</strain>
    </source>
</reference>
<reference evidence="2" key="3">
    <citation type="submission" date="2025-08" db="UniProtKB">
        <authorList>
            <consortium name="Ensembl"/>
        </authorList>
    </citation>
    <scope>IDENTIFICATION</scope>
</reference>
<evidence type="ECO:0008006" key="4">
    <source>
        <dbReference type="Google" id="ProtNLM"/>
    </source>
</evidence>
<feature type="region of interest" description="Disordered" evidence="1">
    <location>
        <begin position="221"/>
        <end position="265"/>
    </location>
</feature>
<reference evidence="2" key="4">
    <citation type="submission" date="2025-09" db="UniProtKB">
        <authorList>
            <consortium name="Ensembl"/>
        </authorList>
    </citation>
    <scope>IDENTIFICATION</scope>
</reference>
<reference evidence="3" key="1">
    <citation type="submission" date="2009-11" db="EMBL/GenBank/DDBJ databases">
        <authorList>
            <consortium name="Porcine genome sequencing project"/>
        </authorList>
    </citation>
    <scope>NUCLEOTIDE SEQUENCE [LARGE SCALE GENOMIC DNA]</scope>
    <source>
        <strain evidence="3">Duroc</strain>
    </source>
</reference>
<evidence type="ECO:0000313" key="3">
    <source>
        <dbReference type="Proteomes" id="UP000008227"/>
    </source>
</evidence>
<sequence length="646" mass="72703">MVPDGEASSEAPESWHPVGVRDNAEQPWAGQGRQRPFLKAVTRSGRPAVLELLLAELQALFSAVLQDGSPAAWHYLHAVLGLLPPYRALFVGHLDLLPFLEQLCLWAPWIQSQLQLDLLGAIDQAFPRDASLLEGSAHVDCWPRKQRFHDRPPHPACPFVQARGGGRQGEEELATWLRPLTLPELQQGLGIVGAEVALDETQWQDGLSLLPLALATDIPVQYKSSDSDSTEEGPGARRETRSQLDSDVPGERASRKRSPGCFPRTSLLGGPKVAVRKTESHPERIHFLYLNVAPGRYFRPYSLVVVPADQVNPEHYIFSPFGILHVHPTEGTEAMALGTWHRHSVLWQQLQFIPFFKYCLLRKALACWKKGVKVQKLHRHQAFLGTHLLLAVPHFGVGLLHISRLLQELRSVSWFPREADQCFELLDLQRALARENHRALRLLHRCLHLCTAVLRLIHEDTYRMQQGLQERVKNCRRTRTGQGSVYLQRVQCQQLERKLRRAEAWLLQMGKLARLVDFMICQTLVSIVEEEVTSFVANILQAPRWKPFLSAQLVFDSCGQLAHEPCLENMIQIMTGALRSIVASALKVFWRGQGLPAGFPTWQPLPKIASCQPGPNTHCSFCPFSEPWPEGDAVAGPEYALGFPVF</sequence>
<accession>A0A5G2R3K4</accession>
<dbReference type="Proteomes" id="UP000008227">
    <property type="component" value="Chromosome 9"/>
</dbReference>
<feature type="region of interest" description="Disordered" evidence="1">
    <location>
        <begin position="1"/>
        <end position="31"/>
    </location>
</feature>
<dbReference type="InParanoid" id="A0A5G2R3K4"/>
<dbReference type="GeneTree" id="ENSGT00940000155523"/>
<evidence type="ECO:0000256" key="1">
    <source>
        <dbReference type="SAM" id="MobiDB-lite"/>
    </source>
</evidence>
<dbReference type="Ensembl" id="ENSSSCT00000077271.2">
    <property type="protein sequence ID" value="ENSSSCP00000071783.2"/>
    <property type="gene ID" value="ENSSSCG00000045625.2"/>
</dbReference>
<feature type="compositionally biased region" description="Basic and acidic residues" evidence="1">
    <location>
        <begin position="234"/>
        <end position="253"/>
    </location>
</feature>
<dbReference type="AlphaFoldDB" id="A0A5G2R3K4"/>
<proteinExistence type="predicted"/>
<name>A0A5G2R3K4_PIG</name>
<organism evidence="2 3">
    <name type="scientific">Sus scrofa</name>
    <name type="common">Pig</name>
    <dbReference type="NCBI Taxonomy" id="9823"/>
    <lineage>
        <taxon>Eukaryota</taxon>
        <taxon>Metazoa</taxon>
        <taxon>Chordata</taxon>
        <taxon>Craniata</taxon>
        <taxon>Vertebrata</taxon>
        <taxon>Euteleostomi</taxon>
        <taxon>Mammalia</taxon>
        <taxon>Eutheria</taxon>
        <taxon>Laurasiatheria</taxon>
        <taxon>Artiodactyla</taxon>
        <taxon>Suina</taxon>
        <taxon>Suidae</taxon>
        <taxon>Sus</taxon>
    </lineage>
</organism>
<dbReference type="PaxDb" id="9823-ENSSSCP00000015551"/>
<evidence type="ECO:0000313" key="2">
    <source>
        <dbReference type="Ensembl" id="ENSSSCP00000071783.2"/>
    </source>
</evidence>
<dbReference type="STRING" id="9823.ENSSSCP00000071783"/>
<dbReference type="Bgee" id="ENSSSCG00000045625">
    <property type="expression patterns" value="Expressed in testis and 5 other cell types or tissues"/>
</dbReference>
<dbReference type="ExpressionAtlas" id="A0A5G2R3K4">
    <property type="expression patterns" value="baseline"/>
</dbReference>
<protein>
    <recommendedName>
        <fullName evidence="4">Dynein heavy chain domain 1</fullName>
    </recommendedName>
</protein>
<keyword evidence="3" id="KW-1185">Reference proteome</keyword>